<sequence>MDSTVLPVPGRGSPQPDQGSVCCAQRSWRTGS</sequence>
<name>A0A0E9THL1_ANGAN</name>
<reference evidence="2" key="2">
    <citation type="journal article" date="2015" name="Fish Shellfish Immunol.">
        <title>Early steps in the European eel (Anguilla anguilla)-Vibrio vulnificus interaction in the gills: Role of the RtxA13 toxin.</title>
        <authorList>
            <person name="Callol A."/>
            <person name="Pajuelo D."/>
            <person name="Ebbesson L."/>
            <person name="Teles M."/>
            <person name="MacKenzie S."/>
            <person name="Amaro C."/>
        </authorList>
    </citation>
    <scope>NUCLEOTIDE SEQUENCE</scope>
</reference>
<evidence type="ECO:0000256" key="1">
    <source>
        <dbReference type="SAM" id="MobiDB-lite"/>
    </source>
</evidence>
<protein>
    <submittedName>
        <fullName evidence="2">Uncharacterized protein</fullName>
    </submittedName>
</protein>
<feature type="region of interest" description="Disordered" evidence="1">
    <location>
        <begin position="1"/>
        <end position="32"/>
    </location>
</feature>
<reference evidence="2" key="1">
    <citation type="submission" date="2014-11" db="EMBL/GenBank/DDBJ databases">
        <authorList>
            <person name="Amaro Gonzalez C."/>
        </authorList>
    </citation>
    <scope>NUCLEOTIDE SEQUENCE</scope>
</reference>
<accession>A0A0E9THL1</accession>
<dbReference type="EMBL" id="GBXM01056197">
    <property type="protein sequence ID" value="JAH52380.1"/>
    <property type="molecule type" value="Transcribed_RNA"/>
</dbReference>
<evidence type="ECO:0000313" key="2">
    <source>
        <dbReference type="EMBL" id="JAH52380.1"/>
    </source>
</evidence>
<organism evidence="2">
    <name type="scientific">Anguilla anguilla</name>
    <name type="common">European freshwater eel</name>
    <name type="synonym">Muraena anguilla</name>
    <dbReference type="NCBI Taxonomy" id="7936"/>
    <lineage>
        <taxon>Eukaryota</taxon>
        <taxon>Metazoa</taxon>
        <taxon>Chordata</taxon>
        <taxon>Craniata</taxon>
        <taxon>Vertebrata</taxon>
        <taxon>Euteleostomi</taxon>
        <taxon>Actinopterygii</taxon>
        <taxon>Neopterygii</taxon>
        <taxon>Teleostei</taxon>
        <taxon>Anguilliformes</taxon>
        <taxon>Anguillidae</taxon>
        <taxon>Anguilla</taxon>
    </lineage>
</organism>
<proteinExistence type="predicted"/>
<dbReference type="AlphaFoldDB" id="A0A0E9THL1"/>